<dbReference type="GO" id="GO:0006103">
    <property type="term" value="P:2-oxoglutarate metabolic process"/>
    <property type="evidence" value="ECO:0007669"/>
    <property type="project" value="InterPro"/>
</dbReference>
<evidence type="ECO:0000256" key="1">
    <source>
        <dbReference type="ARBA" id="ARBA00004173"/>
    </source>
</evidence>
<evidence type="ECO:0000313" key="5">
    <source>
        <dbReference type="Proteomes" id="UP000829291"/>
    </source>
</evidence>
<accession>A0A6J0C9R7</accession>
<keyword evidence="5" id="KW-1185">Reference proteome</keyword>
<dbReference type="InParanoid" id="A0A6J0C9R7"/>
<dbReference type="Proteomes" id="UP000829291">
    <property type="component" value="Chromosome 7"/>
</dbReference>
<dbReference type="Pfam" id="PF10937">
    <property type="entry name" value="Kgd4-YMR31"/>
    <property type="match status" value="1"/>
</dbReference>
<name>A0A6J0C9R7_NEOLC</name>
<dbReference type="OrthoDB" id="2116030at2759"/>
<proteinExistence type="inferred from homology"/>
<dbReference type="AlphaFoldDB" id="A0A6J0C9R7"/>
<dbReference type="GeneID" id="107226640"/>
<dbReference type="GO" id="GO:0005840">
    <property type="term" value="C:ribosome"/>
    <property type="evidence" value="ECO:0007669"/>
    <property type="project" value="UniProtKB-KW"/>
</dbReference>
<gene>
    <name evidence="6" type="primary">LOC107226640</name>
</gene>
<feature type="region of interest" description="Disordered" evidence="4">
    <location>
        <begin position="35"/>
        <end position="56"/>
    </location>
</feature>
<dbReference type="GO" id="GO:0005739">
    <property type="term" value="C:mitochondrion"/>
    <property type="evidence" value="ECO:0007669"/>
    <property type="project" value="UniProtKB-SubCell"/>
</dbReference>
<keyword evidence="2" id="KW-0496">Mitochondrion</keyword>
<organism evidence="6">
    <name type="scientific">Neodiprion lecontei</name>
    <name type="common">Redheaded pine sawfly</name>
    <dbReference type="NCBI Taxonomy" id="441921"/>
    <lineage>
        <taxon>Eukaryota</taxon>
        <taxon>Metazoa</taxon>
        <taxon>Ecdysozoa</taxon>
        <taxon>Arthropoda</taxon>
        <taxon>Hexapoda</taxon>
        <taxon>Insecta</taxon>
        <taxon>Pterygota</taxon>
        <taxon>Neoptera</taxon>
        <taxon>Endopterygota</taxon>
        <taxon>Hymenoptera</taxon>
        <taxon>Tenthredinoidea</taxon>
        <taxon>Diprionidae</taxon>
        <taxon>Diprioninae</taxon>
        <taxon>Neodiprion</taxon>
    </lineage>
</organism>
<evidence type="ECO:0000256" key="4">
    <source>
        <dbReference type="SAM" id="MobiDB-lite"/>
    </source>
</evidence>
<dbReference type="InterPro" id="IPR020373">
    <property type="entry name" value="Kgd4/YMR-31"/>
</dbReference>
<sequence length="90" mass="10013">MMANKGWRVVQAHIPMIKFRKGDIERAVRDVIATNQSTGPASSPLKTTSRASGPGVVTRPVIEDFQLPARYQRRPLDIKEIECINRGGPE</sequence>
<dbReference type="RefSeq" id="XP_015523009.1">
    <property type="nucleotide sequence ID" value="XM_015667523.2"/>
</dbReference>
<comment type="similarity">
    <text evidence="3">Belongs to the alpha-ketoglutarate dehydrogenase component 4 family.</text>
</comment>
<protein>
    <submittedName>
        <fullName evidence="6">28S ribosomal protein S36, mitochondrial</fullName>
    </submittedName>
</protein>
<feature type="compositionally biased region" description="Polar residues" evidence="4">
    <location>
        <begin position="35"/>
        <end position="51"/>
    </location>
</feature>
<dbReference type="FunCoup" id="A0A6J0C9R7">
    <property type="interactions" value="1"/>
</dbReference>
<keyword evidence="6" id="KW-0689">Ribosomal protein</keyword>
<reference evidence="6" key="1">
    <citation type="submission" date="2025-08" db="UniProtKB">
        <authorList>
            <consortium name="RefSeq"/>
        </authorList>
    </citation>
    <scope>IDENTIFICATION</scope>
    <source>
        <tissue evidence="6">Thorax and Abdomen</tissue>
    </source>
</reference>
<evidence type="ECO:0000256" key="2">
    <source>
        <dbReference type="ARBA" id="ARBA00023128"/>
    </source>
</evidence>
<evidence type="ECO:0000313" key="6">
    <source>
        <dbReference type="RefSeq" id="XP_015523009.1"/>
    </source>
</evidence>
<keyword evidence="6" id="KW-0687">Ribonucleoprotein</keyword>
<evidence type="ECO:0000256" key="3">
    <source>
        <dbReference type="ARBA" id="ARBA00043970"/>
    </source>
</evidence>
<comment type="subcellular location">
    <subcellularLocation>
        <location evidence="1">Mitochondrion</location>
    </subcellularLocation>
</comment>
<dbReference type="KEGG" id="nlo:107226640"/>